<feature type="region of interest" description="Disordered" evidence="1">
    <location>
        <begin position="793"/>
        <end position="859"/>
    </location>
</feature>
<dbReference type="GO" id="GO:0005576">
    <property type="term" value="C:extracellular region"/>
    <property type="evidence" value="ECO:0007669"/>
    <property type="project" value="TreeGrafter"/>
</dbReference>
<feature type="compositionally biased region" description="Polar residues" evidence="1">
    <location>
        <begin position="278"/>
        <end position="287"/>
    </location>
</feature>
<feature type="compositionally biased region" description="Low complexity" evidence="1">
    <location>
        <begin position="468"/>
        <end position="479"/>
    </location>
</feature>
<feature type="transmembrane region" description="Helical" evidence="2">
    <location>
        <begin position="692"/>
        <end position="713"/>
    </location>
</feature>
<evidence type="ECO:0000313" key="5">
    <source>
        <dbReference type="Proteomes" id="UP001214628"/>
    </source>
</evidence>
<accession>A0AAF0JCZ7</accession>
<feature type="region of interest" description="Disordered" evidence="1">
    <location>
        <begin position="75"/>
        <end position="558"/>
    </location>
</feature>
<dbReference type="GO" id="GO:0030427">
    <property type="term" value="C:site of polarized growth"/>
    <property type="evidence" value="ECO:0007669"/>
    <property type="project" value="TreeGrafter"/>
</dbReference>
<keyword evidence="5" id="KW-1185">Reference proteome</keyword>
<dbReference type="GO" id="GO:0009986">
    <property type="term" value="C:cell surface"/>
    <property type="evidence" value="ECO:0007669"/>
    <property type="project" value="TreeGrafter"/>
</dbReference>
<feature type="compositionally biased region" description="Polar residues" evidence="1">
    <location>
        <begin position="499"/>
        <end position="546"/>
    </location>
</feature>
<evidence type="ECO:0000313" key="4">
    <source>
        <dbReference type="EMBL" id="WFD42148.1"/>
    </source>
</evidence>
<keyword evidence="2" id="KW-0812">Transmembrane</keyword>
<evidence type="ECO:0000256" key="1">
    <source>
        <dbReference type="SAM" id="MobiDB-lite"/>
    </source>
</evidence>
<gene>
    <name evidence="4" type="ORF">MPSI1_000787</name>
</gene>
<feature type="compositionally biased region" description="Basic and acidic residues" evidence="1">
    <location>
        <begin position="371"/>
        <end position="380"/>
    </location>
</feature>
<evidence type="ECO:0000256" key="2">
    <source>
        <dbReference type="SAM" id="Phobius"/>
    </source>
</evidence>
<reference evidence="4" key="1">
    <citation type="submission" date="2023-02" db="EMBL/GenBank/DDBJ databases">
        <title>Mating type loci evolution in Malassezia.</title>
        <authorList>
            <person name="Coelho M.A."/>
        </authorList>
    </citation>
    <scope>NUCLEOTIDE SEQUENCE</scope>
    <source>
        <strain evidence="4">CBS 14136</strain>
    </source>
</reference>
<feature type="compositionally biased region" description="Polar residues" evidence="1">
    <location>
        <begin position="328"/>
        <end position="370"/>
    </location>
</feature>
<organism evidence="4 5">
    <name type="scientific">Malassezia psittaci</name>
    <dbReference type="NCBI Taxonomy" id="1821823"/>
    <lineage>
        <taxon>Eukaryota</taxon>
        <taxon>Fungi</taxon>
        <taxon>Dikarya</taxon>
        <taxon>Basidiomycota</taxon>
        <taxon>Ustilaginomycotina</taxon>
        <taxon>Malasseziomycetes</taxon>
        <taxon>Malasseziales</taxon>
        <taxon>Malasseziaceae</taxon>
        <taxon>Malassezia</taxon>
    </lineage>
</organism>
<dbReference type="GO" id="GO:0030010">
    <property type="term" value="P:establishment of cell polarity"/>
    <property type="evidence" value="ECO:0007669"/>
    <property type="project" value="TreeGrafter"/>
</dbReference>
<feature type="compositionally biased region" description="Polar residues" evidence="1">
    <location>
        <begin position="137"/>
        <end position="147"/>
    </location>
</feature>
<dbReference type="InterPro" id="IPR039295">
    <property type="entry name" value="MSB2"/>
</dbReference>
<feature type="compositionally biased region" description="Low complexity" evidence="1">
    <location>
        <begin position="210"/>
        <end position="219"/>
    </location>
</feature>
<feature type="compositionally biased region" description="Polar residues" evidence="1">
    <location>
        <begin position="190"/>
        <end position="200"/>
    </location>
</feature>
<keyword evidence="3" id="KW-0732">Signal</keyword>
<feature type="compositionally biased region" description="Polar residues" evidence="1">
    <location>
        <begin position="235"/>
        <end position="252"/>
    </location>
</feature>
<feature type="signal peptide" evidence="3">
    <location>
        <begin position="1"/>
        <end position="19"/>
    </location>
</feature>
<sequence length="859" mass="92147">MRLICSALGLLVTTGLVVGRLSYSDKATTGLGPIGGLNEQVSTSCITDSIGCDVELAATSSSRVKSEGVWPIHMHARFDKRQAPEPTETASSESNSQERHEQDPVSESNDKDDPVSGPKDGDDRHLSTDDIEHSSSDAHQQQFQTETTDTHEQSHGSDSGGRSQHGDDESDSADSTSTDPQSETKEPSATDKSSGESASSPKRMRSKVTQASDSSSDQDAPTESTDSPTSHEADESQTTAVAINQGGSSKSVNRPKHRTVSGESSKQRPTKALDPESSMPQTSSGGETTRHKSKAEAAKPSKTQTSPHFTDAESDPSSKPRQTHHNKQPSTRSKTKSESPTPVSLQEPEPTSGSPDNSDSNLVPESSNTKRGSDSDKTSHPDLATSQGRKKHGHFSTAQASGSSRSSDQSEKSSPIKHKSKDPDHPTQVHTHSIKAQKPSSPGHSNPKKPSGVPRVSTESWPSAVMESSQLSLPSTSLQFGQRQSSGMLETKSLVLPSDPNQSSKATHLRQNPSTATKSTTGPTAVGTDSSSPHGADESGSQSTGSYPEVIVPLGSQPPPKDSALVGIQFKPSLPWMWIVSQRETTAQIFTYMPKLLANGIQIDPGSIKTKELRAHPVNQTLRTIYLAFIPKSKLDDARAAFDNPLTKISLDDLNAVEKQLLEQIEQALDFSSFASLSNNEPERIPLNTRTALVSSFSGVAGLALLGFSVWFMQRCNRQRAERKKKKQRRNTIQSFSALSNSPVSLPSELAPAPARASSFYVGDPHGSSVTAFESDGVTGTYDVASAPFISTHREASSTPQHDSFSQQAPPHSLGESEGSARWIPDPYSLSDLIPNVRPSSSMRRTSVHQRSPTYDRED</sequence>
<name>A0AAF0JCZ7_9BASI</name>
<dbReference type="PANTHER" id="PTHR35778:SF1">
    <property type="entry name" value="SIGNALING MUCIN HKR1-RELATED"/>
    <property type="match status" value="1"/>
</dbReference>
<proteinExistence type="predicted"/>
<dbReference type="GO" id="GO:0031505">
    <property type="term" value="P:fungal-type cell wall organization"/>
    <property type="evidence" value="ECO:0007669"/>
    <property type="project" value="TreeGrafter"/>
</dbReference>
<dbReference type="EMBL" id="CP118375">
    <property type="protein sequence ID" value="WFD42148.1"/>
    <property type="molecule type" value="Genomic_DNA"/>
</dbReference>
<feature type="compositionally biased region" description="Basic and acidic residues" evidence="1">
    <location>
        <begin position="96"/>
        <end position="136"/>
    </location>
</feature>
<feature type="compositionally biased region" description="Polar residues" evidence="1">
    <location>
        <begin position="838"/>
        <end position="853"/>
    </location>
</feature>
<dbReference type="GO" id="GO:0007232">
    <property type="term" value="P:osmosensory signaling pathway via Sho1 osmosensor"/>
    <property type="evidence" value="ECO:0007669"/>
    <property type="project" value="InterPro"/>
</dbReference>
<dbReference type="PANTHER" id="PTHR35778">
    <property type="entry name" value="SIGNALING MUCIN HKR1-RELATED"/>
    <property type="match status" value="1"/>
</dbReference>
<dbReference type="Proteomes" id="UP001214628">
    <property type="component" value="Chromosome 1"/>
</dbReference>
<dbReference type="GO" id="GO:0006972">
    <property type="term" value="P:hyperosmotic response"/>
    <property type="evidence" value="ECO:0007669"/>
    <property type="project" value="TreeGrafter"/>
</dbReference>
<dbReference type="GO" id="GO:0005034">
    <property type="term" value="F:osmosensor activity"/>
    <property type="evidence" value="ECO:0007669"/>
    <property type="project" value="InterPro"/>
</dbReference>
<dbReference type="AlphaFoldDB" id="A0AAF0JCZ7"/>
<feature type="chain" id="PRO_5042246837" evidence="3">
    <location>
        <begin position="20"/>
        <end position="859"/>
    </location>
</feature>
<dbReference type="GO" id="GO:0001402">
    <property type="term" value="P:signal transduction involved in filamentous growth"/>
    <property type="evidence" value="ECO:0007669"/>
    <property type="project" value="TreeGrafter"/>
</dbReference>
<dbReference type="GO" id="GO:0005886">
    <property type="term" value="C:plasma membrane"/>
    <property type="evidence" value="ECO:0007669"/>
    <property type="project" value="InterPro"/>
</dbReference>
<feature type="compositionally biased region" description="Low complexity" evidence="1">
    <location>
        <begin position="396"/>
        <end position="407"/>
    </location>
</feature>
<feature type="compositionally biased region" description="Polar residues" evidence="1">
    <location>
        <begin position="797"/>
        <end position="810"/>
    </location>
</feature>
<keyword evidence="2" id="KW-1133">Transmembrane helix</keyword>
<evidence type="ECO:0000256" key="3">
    <source>
        <dbReference type="SAM" id="SignalP"/>
    </source>
</evidence>
<keyword evidence="2" id="KW-0472">Membrane</keyword>
<protein>
    <submittedName>
        <fullName evidence="4">Uncharacterized protein</fullName>
    </submittedName>
</protein>
<feature type="compositionally biased region" description="Basic and acidic residues" evidence="1">
    <location>
        <begin position="288"/>
        <end position="299"/>
    </location>
</feature>